<dbReference type="PANTHER" id="PTHR19384:SF128">
    <property type="entry name" value="NADPH OXIDOREDUCTASE A"/>
    <property type="match status" value="1"/>
</dbReference>
<protein>
    <recommendedName>
        <fullName evidence="11">Sulfite reductase [NADPH] flavoprotein alpha-component</fullName>
        <shortName evidence="11">SiR-FP</shortName>
        <ecNumber evidence="11">1.8.1.2</ecNumber>
    </recommendedName>
</protein>
<dbReference type="InterPro" id="IPR029039">
    <property type="entry name" value="Flavoprotein-like_sf"/>
</dbReference>
<dbReference type="NCBIfam" id="TIGR01931">
    <property type="entry name" value="cysJ"/>
    <property type="match status" value="1"/>
</dbReference>
<evidence type="ECO:0000256" key="10">
    <source>
        <dbReference type="ARBA" id="ARBA00052219"/>
    </source>
</evidence>
<evidence type="ECO:0000256" key="3">
    <source>
        <dbReference type="ARBA" id="ARBA00022630"/>
    </source>
</evidence>
<dbReference type="Gene3D" id="3.40.50.360">
    <property type="match status" value="1"/>
</dbReference>
<dbReference type="OrthoDB" id="9816402at2"/>
<organism evidence="15 16">
    <name type="scientific">Buchnera aphidicola str. Ua</name>
    <name type="common">Uroleucon ambrosiae</name>
    <dbReference type="NCBI Taxonomy" id="1005057"/>
    <lineage>
        <taxon>Bacteria</taxon>
        <taxon>Pseudomonadati</taxon>
        <taxon>Pseudomonadota</taxon>
        <taxon>Gammaproteobacteria</taxon>
        <taxon>Enterobacterales</taxon>
        <taxon>Erwiniaceae</taxon>
        <taxon>Buchnera</taxon>
    </lineage>
</organism>
<dbReference type="Gene3D" id="2.40.30.10">
    <property type="entry name" value="Translation factors"/>
    <property type="match status" value="1"/>
</dbReference>
<feature type="binding site" evidence="12">
    <location>
        <begin position="521"/>
        <end position="522"/>
    </location>
    <ligand>
        <name>NADP(+)</name>
        <dbReference type="ChEBI" id="CHEBI:58349"/>
    </ligand>
</feature>
<reference evidence="15 16" key="1">
    <citation type="journal article" date="2011" name="PLoS Genet.">
        <title>Sequence conservation and functional constraint on intergenic spacers in reduced genomes of the obligate symbiont buchnera.</title>
        <authorList>
            <person name="Degnan P.H."/>
            <person name="Ochman H."/>
            <person name="Moran N.A."/>
        </authorList>
    </citation>
    <scope>NUCLEOTIDE SEQUENCE [LARGE SCALE GENOMIC DNA]</scope>
    <source>
        <strain evidence="15 16">Ua</strain>
    </source>
</reference>
<dbReference type="InterPro" id="IPR010199">
    <property type="entry name" value="CysJ"/>
</dbReference>
<gene>
    <name evidence="15" type="primary">cysJ</name>
    <name evidence="15" type="ORF">BUAMB_404</name>
</gene>
<dbReference type="PROSITE" id="PS51384">
    <property type="entry name" value="FAD_FR"/>
    <property type="match status" value="1"/>
</dbReference>
<dbReference type="GO" id="GO:0005829">
    <property type="term" value="C:cytosol"/>
    <property type="evidence" value="ECO:0007669"/>
    <property type="project" value="TreeGrafter"/>
</dbReference>
<feature type="binding site" evidence="12">
    <location>
        <position position="563"/>
    </location>
    <ligand>
        <name>NADP(+)</name>
        <dbReference type="ChEBI" id="CHEBI:58349"/>
    </ligand>
</feature>
<sequence>MKNQNLFNLLLPLNTEQLNYLNKLDSSCSNIQRAWLSGYFWKSANQISDSCTADTDRSNINNSLITIISASQTGNAKSLSQRLHEYLNKHNKKNRLINAIDYKFKKIQNEKILILIISTQGEGEPPEEAISLYKFIISKKAPNLKNLCYSIFSLGDKSYNFFCQAGKDFDKRFKELGATSLIDRFDADIEYEDAYNKWSENLLKSINNQNQHAQSFFTSSNKKNQSADLTDSFSRKNPAKAVVLANQKITGRNSIKDVYHIEIDINNLNIKYKPGDAVGIWYKNDPQLVNKIIKFCSIDSLDKVNIKNKIITIFDALTNHFELTNNTKDIVKNYVNITKNKILQNIISDEIHLEDYIANTPFIKMIHDYPEKMSSTQLLSFLRPLTPRLYSISSSQAETPNEIHITVGVIKKVISGCVYLGGSSGYLSQSLKVDDIVKIFIETNNNFRLPENPDIPIIMISSGTGIAPFRAFMQQRDNDCAKGKNWIFFGNPNFTEDFLYQIEWQQYINKGLITNMNVAWSRDQENKLYVQDKIQEHSKEIWSWIQEGAVIYICGNASNMAKDVEKTLLNIISKNGNMNLENSEEFLNDLRLNKRYKRDVY</sequence>
<evidence type="ECO:0000256" key="12">
    <source>
        <dbReference type="PIRSR" id="PIRSR000207-1"/>
    </source>
</evidence>
<comment type="cofactor">
    <cofactor evidence="11 12">
        <name>FMN</name>
        <dbReference type="ChEBI" id="CHEBI:58210"/>
    </cofactor>
    <text evidence="11 12">Binds 1 FMN per subunit.</text>
</comment>
<dbReference type="InterPro" id="IPR001433">
    <property type="entry name" value="OxRdtase_FAD/NAD-bd"/>
</dbReference>
<comment type="function">
    <text evidence="11">Component of the sulfite reductase complex that catalyzes the 6-electron reduction of sulfite to sulfide. This is one of several activities required for the biosynthesis of L-cysteine from sulfate. The flavoprotein component catalyzes the electron flow from NADPH -&gt; FAD -&gt; FMN to the hemoprotein component.</text>
</comment>
<dbReference type="InterPro" id="IPR017927">
    <property type="entry name" value="FAD-bd_FR_type"/>
</dbReference>
<dbReference type="InterPro" id="IPR008254">
    <property type="entry name" value="Flavodoxin/NO_synth"/>
</dbReference>
<feature type="binding site" evidence="12">
    <location>
        <begin position="406"/>
        <end position="408"/>
    </location>
    <ligand>
        <name>FAD</name>
        <dbReference type="ChEBI" id="CHEBI:57692"/>
    </ligand>
</feature>
<dbReference type="EC" id="1.8.1.2" evidence="11"/>
<dbReference type="Pfam" id="PF00258">
    <property type="entry name" value="Flavodoxin_1"/>
    <property type="match status" value="1"/>
</dbReference>
<dbReference type="Proteomes" id="UP000006139">
    <property type="component" value="Chromosome"/>
</dbReference>
<keyword evidence="4 11" id="KW-0288">FMN</keyword>
<dbReference type="InterPro" id="IPR039261">
    <property type="entry name" value="FNR_nucleotide-bd"/>
</dbReference>
<dbReference type="GO" id="GO:0070814">
    <property type="term" value="P:hydrogen sulfide biosynthetic process"/>
    <property type="evidence" value="ECO:0007669"/>
    <property type="project" value="UniProtKB-UniPathway"/>
</dbReference>
<keyword evidence="2 11" id="KW-0028">Amino-acid biosynthesis</keyword>
<keyword evidence="9 11" id="KW-0198">Cysteine biosynthesis</keyword>
<dbReference type="Pfam" id="PF00175">
    <property type="entry name" value="NAD_binding_1"/>
    <property type="match status" value="1"/>
</dbReference>
<dbReference type="eggNOG" id="COG0369">
    <property type="taxonomic scope" value="Bacteria"/>
</dbReference>
<dbReference type="GO" id="GO:0019344">
    <property type="term" value="P:cysteine biosynthetic process"/>
    <property type="evidence" value="ECO:0007669"/>
    <property type="project" value="UniProtKB-KW"/>
</dbReference>
<dbReference type="InterPro" id="IPR001709">
    <property type="entry name" value="Flavoprot_Pyr_Nucl_cyt_Rdtase"/>
</dbReference>
<dbReference type="Pfam" id="PF00667">
    <property type="entry name" value="FAD_binding_1"/>
    <property type="match status" value="1"/>
</dbReference>
<feature type="domain" description="Flavodoxin-like" evidence="13">
    <location>
        <begin position="65"/>
        <end position="203"/>
    </location>
</feature>
<evidence type="ECO:0000259" key="14">
    <source>
        <dbReference type="PROSITE" id="PS51384"/>
    </source>
</evidence>
<proteinExistence type="predicted"/>
<evidence type="ECO:0000256" key="7">
    <source>
        <dbReference type="ARBA" id="ARBA00022982"/>
    </source>
</evidence>
<dbReference type="GO" id="GO:0004783">
    <property type="term" value="F:sulfite reductase (NADPH) activity"/>
    <property type="evidence" value="ECO:0007669"/>
    <property type="project" value="UniProtKB-EC"/>
</dbReference>
<keyword evidence="5 11" id="KW-0274">FAD</keyword>
<dbReference type="InterPro" id="IPR023173">
    <property type="entry name" value="NADPH_Cyt_P450_Rdtase_alpha"/>
</dbReference>
<feature type="binding site" evidence="12">
    <location>
        <begin position="118"/>
        <end position="121"/>
    </location>
    <ligand>
        <name>FMN</name>
        <dbReference type="ChEBI" id="CHEBI:58210"/>
    </ligand>
</feature>
<dbReference type="SUPFAM" id="SSF52218">
    <property type="entry name" value="Flavoproteins"/>
    <property type="match status" value="1"/>
</dbReference>
<dbReference type="Gene3D" id="1.20.990.10">
    <property type="entry name" value="NADPH-cytochrome p450 Reductase, Chain A, domain 3"/>
    <property type="match status" value="1"/>
</dbReference>
<dbReference type="KEGG" id="buh:BUAMB_404"/>
<dbReference type="PROSITE" id="PS50902">
    <property type="entry name" value="FLAVODOXIN_LIKE"/>
    <property type="match status" value="1"/>
</dbReference>
<evidence type="ECO:0000259" key="13">
    <source>
        <dbReference type="PROSITE" id="PS50902"/>
    </source>
</evidence>
<dbReference type="FunFam" id="3.40.50.80:FF:000001">
    <property type="entry name" value="NADPH--cytochrome P450 reductase 1"/>
    <property type="match status" value="1"/>
</dbReference>
<evidence type="ECO:0000256" key="11">
    <source>
        <dbReference type="PIRNR" id="PIRNR000207"/>
    </source>
</evidence>
<evidence type="ECO:0000256" key="8">
    <source>
        <dbReference type="ARBA" id="ARBA00023002"/>
    </source>
</evidence>
<dbReference type="GO" id="GO:0010181">
    <property type="term" value="F:FMN binding"/>
    <property type="evidence" value="ECO:0007669"/>
    <property type="project" value="InterPro"/>
</dbReference>
<feature type="binding site" evidence="12">
    <location>
        <begin position="71"/>
        <end position="76"/>
    </location>
    <ligand>
        <name>FMN</name>
        <dbReference type="ChEBI" id="CHEBI:58210"/>
    </ligand>
</feature>
<dbReference type="CDD" id="cd06199">
    <property type="entry name" value="SiR"/>
    <property type="match status" value="1"/>
</dbReference>
<comment type="cofactor">
    <cofactor evidence="11 12">
        <name>FAD</name>
        <dbReference type="ChEBI" id="CHEBI:57692"/>
    </cofactor>
    <text evidence="11 12">Binds 1 FAD per subunit.</text>
</comment>
<feature type="domain" description="FAD-binding FR-type" evidence="14">
    <location>
        <begin position="236"/>
        <end position="450"/>
    </location>
</feature>
<feature type="binding site" evidence="12">
    <location>
        <position position="324"/>
    </location>
    <ligand>
        <name>FAD</name>
        <dbReference type="ChEBI" id="CHEBI:57692"/>
    </ligand>
</feature>
<feature type="binding site" evidence="12">
    <location>
        <begin position="527"/>
        <end position="531"/>
    </location>
    <ligand>
        <name>NADP(+)</name>
        <dbReference type="ChEBI" id="CHEBI:58349"/>
    </ligand>
</feature>
<dbReference type="PANTHER" id="PTHR19384">
    <property type="entry name" value="NITRIC OXIDE SYNTHASE-RELATED"/>
    <property type="match status" value="1"/>
</dbReference>
<dbReference type="PRINTS" id="PR00371">
    <property type="entry name" value="FPNCR"/>
</dbReference>
<keyword evidence="7 11" id="KW-0249">Electron transport</keyword>
<evidence type="ECO:0000256" key="5">
    <source>
        <dbReference type="ARBA" id="ARBA00022827"/>
    </source>
</evidence>
<comment type="pathway">
    <text evidence="11">Sulfur metabolism; hydrogen sulfide biosynthesis; hydrogen sulfide from sulfite (NADPH route): step 1/1.</text>
</comment>
<dbReference type="AlphaFoldDB" id="G2LPS0"/>
<dbReference type="EMBL" id="CP002648">
    <property type="protein sequence ID" value="AEO08207.1"/>
    <property type="molecule type" value="Genomic_DNA"/>
</dbReference>
<comment type="catalytic activity">
    <reaction evidence="10 11">
        <text>hydrogen sulfide + 3 NADP(+) + 3 H2O = sulfite + 3 NADPH + 4 H(+)</text>
        <dbReference type="Rhea" id="RHEA:13801"/>
        <dbReference type="ChEBI" id="CHEBI:15377"/>
        <dbReference type="ChEBI" id="CHEBI:15378"/>
        <dbReference type="ChEBI" id="CHEBI:17359"/>
        <dbReference type="ChEBI" id="CHEBI:29919"/>
        <dbReference type="ChEBI" id="CHEBI:57783"/>
        <dbReference type="ChEBI" id="CHEBI:58349"/>
        <dbReference type="EC" id="1.8.1.2"/>
    </reaction>
</comment>
<feature type="binding site" evidence="12">
    <location>
        <begin position="154"/>
        <end position="163"/>
    </location>
    <ligand>
        <name>FMN</name>
        <dbReference type="ChEBI" id="CHEBI:58210"/>
    </ligand>
</feature>
<name>G2LPS0_BUCUM</name>
<feature type="binding site" evidence="12">
    <location>
        <begin position="421"/>
        <end position="424"/>
    </location>
    <ligand>
        <name>FAD</name>
        <dbReference type="ChEBI" id="CHEBI:57692"/>
    </ligand>
</feature>
<keyword evidence="6 11" id="KW-0521">NADP</keyword>
<evidence type="ECO:0000313" key="16">
    <source>
        <dbReference type="Proteomes" id="UP000006139"/>
    </source>
</evidence>
<evidence type="ECO:0000256" key="6">
    <source>
        <dbReference type="ARBA" id="ARBA00022857"/>
    </source>
</evidence>
<dbReference type="RefSeq" id="WP_014500111.1">
    <property type="nucleotide sequence ID" value="NC_017259.1"/>
</dbReference>
<evidence type="ECO:0000256" key="2">
    <source>
        <dbReference type="ARBA" id="ARBA00022605"/>
    </source>
</evidence>
<evidence type="ECO:0000256" key="1">
    <source>
        <dbReference type="ARBA" id="ARBA00022448"/>
    </source>
</evidence>
<dbReference type="PATRIC" id="fig|1005057.4.peg.384"/>
<evidence type="ECO:0000256" key="9">
    <source>
        <dbReference type="ARBA" id="ARBA00023192"/>
    </source>
</evidence>
<feature type="binding site" evidence="12">
    <location>
        <position position="601"/>
    </location>
    <ligand>
        <name>FAD</name>
        <dbReference type="ChEBI" id="CHEBI:57692"/>
    </ligand>
</feature>
<feature type="binding site" evidence="12">
    <location>
        <begin position="388"/>
        <end position="391"/>
    </location>
    <ligand>
        <name>FAD</name>
        <dbReference type="ChEBI" id="CHEBI:57692"/>
    </ligand>
</feature>
<evidence type="ECO:0000313" key="15">
    <source>
        <dbReference type="EMBL" id="AEO08207.1"/>
    </source>
</evidence>
<dbReference type="Gene3D" id="3.40.50.80">
    <property type="entry name" value="Nucleotide-binding domain of ferredoxin-NADP reductase (FNR) module"/>
    <property type="match status" value="1"/>
</dbReference>
<dbReference type="UniPathway" id="UPA00140">
    <property type="reaction ID" value="UER00207"/>
</dbReference>
<dbReference type="HOGENOM" id="CLU_001570_17_7_6"/>
<dbReference type="PIRSF" id="PIRSF000207">
    <property type="entry name" value="SiR-FP_CysJ"/>
    <property type="match status" value="1"/>
</dbReference>
<dbReference type="STRING" id="1005057.BUAMB_404"/>
<keyword evidence="8 11" id="KW-0560">Oxidoreductase</keyword>
<keyword evidence="3 11" id="KW-0285">Flavoprotein</keyword>
<dbReference type="SUPFAM" id="SSF63380">
    <property type="entry name" value="Riboflavin synthase domain-like"/>
    <property type="match status" value="1"/>
</dbReference>
<dbReference type="PRINTS" id="PR00369">
    <property type="entry name" value="FLAVODOXIN"/>
</dbReference>
<comment type="subunit">
    <text evidence="11">Alpha(8)-beta(8). The alpha component is a flavoprotein, the beta component is a hemoprotein.</text>
</comment>
<dbReference type="InterPro" id="IPR001094">
    <property type="entry name" value="Flavdoxin-like"/>
</dbReference>
<dbReference type="SUPFAM" id="SSF52343">
    <property type="entry name" value="Ferredoxin reductase-like, C-terminal NADP-linked domain"/>
    <property type="match status" value="1"/>
</dbReference>
<dbReference type="InterPro" id="IPR003097">
    <property type="entry name" value="CysJ-like_FAD-binding"/>
</dbReference>
<feature type="binding site" evidence="12">
    <location>
        <position position="358"/>
    </location>
    <ligand>
        <name>FAD</name>
        <dbReference type="ChEBI" id="CHEBI:57692"/>
    </ligand>
</feature>
<keyword evidence="1 11" id="KW-0813">Transport</keyword>
<dbReference type="InterPro" id="IPR017938">
    <property type="entry name" value="Riboflavin_synthase-like_b-brl"/>
</dbReference>
<accession>G2LPS0</accession>
<evidence type="ECO:0000256" key="4">
    <source>
        <dbReference type="ARBA" id="ARBA00022643"/>
    </source>
</evidence>
<dbReference type="GO" id="GO:0050660">
    <property type="term" value="F:flavin adenine dinucleotide binding"/>
    <property type="evidence" value="ECO:0007669"/>
    <property type="project" value="InterPro"/>
</dbReference>